<dbReference type="AlphaFoldDB" id="A0AA39X7A3"/>
<accession>A0AA39X7A3</accession>
<organism evidence="2 3">
    <name type="scientific">Lasiodiplodia hormozganensis</name>
    <dbReference type="NCBI Taxonomy" id="869390"/>
    <lineage>
        <taxon>Eukaryota</taxon>
        <taxon>Fungi</taxon>
        <taxon>Dikarya</taxon>
        <taxon>Ascomycota</taxon>
        <taxon>Pezizomycotina</taxon>
        <taxon>Dothideomycetes</taxon>
        <taxon>Dothideomycetes incertae sedis</taxon>
        <taxon>Botryosphaeriales</taxon>
        <taxon>Botryosphaeriaceae</taxon>
        <taxon>Lasiodiplodia</taxon>
    </lineage>
</organism>
<evidence type="ECO:0000313" key="3">
    <source>
        <dbReference type="Proteomes" id="UP001175001"/>
    </source>
</evidence>
<feature type="compositionally biased region" description="Polar residues" evidence="1">
    <location>
        <begin position="20"/>
        <end position="31"/>
    </location>
</feature>
<dbReference type="Proteomes" id="UP001175001">
    <property type="component" value="Unassembled WGS sequence"/>
</dbReference>
<dbReference type="EMBL" id="JAUJDW010000128">
    <property type="protein sequence ID" value="KAK0628095.1"/>
    <property type="molecule type" value="Genomic_DNA"/>
</dbReference>
<sequence>MAEQDIDHIRVPAADRSKQRSISRVVNNPNTSSSSPKQHLHRFPPTVPRRYMKRRAPFCASRDVDINRHAQQRLNNLPAGSAGGVMDGLSATPTYGLRIRSRAQQASHDAVVSVLCCQMKRPQPVNVRCIHEAARFHQRRDGLARTSNAGQVQWRLLRIVERVGVGAGLEESGHRVGVAARGHVVEGPRAVAVCRRAIGAEGNEQFGGGVGGGEVEGGVVLLVPGVQDGAVGDEGADGGEVSVFGGVVEERGFAVAVWMVDGTAEG</sequence>
<feature type="region of interest" description="Disordered" evidence="1">
    <location>
        <begin position="13"/>
        <end position="51"/>
    </location>
</feature>
<protein>
    <submittedName>
        <fullName evidence="2">Uncharacterized protein</fullName>
    </submittedName>
</protein>
<evidence type="ECO:0000256" key="1">
    <source>
        <dbReference type="SAM" id="MobiDB-lite"/>
    </source>
</evidence>
<reference evidence="2" key="1">
    <citation type="submission" date="2023-06" db="EMBL/GenBank/DDBJ databases">
        <title>Multi-omics analyses reveal the molecular pathogenesis toolkit of Lasiodiplodia hormozganensis, a cross-kingdom pathogen.</title>
        <authorList>
            <person name="Felix C."/>
            <person name="Meneses R."/>
            <person name="Goncalves M.F.M."/>
            <person name="Tilleman L."/>
            <person name="Duarte A.S."/>
            <person name="Jorrin-Novo J.V."/>
            <person name="Van De Peer Y."/>
            <person name="Deforce D."/>
            <person name="Van Nieuwerburgh F."/>
            <person name="Esteves A.C."/>
            <person name="Alves A."/>
        </authorList>
    </citation>
    <scope>NUCLEOTIDE SEQUENCE</scope>
    <source>
        <strain evidence="2">CBS 339.90</strain>
    </source>
</reference>
<evidence type="ECO:0000313" key="2">
    <source>
        <dbReference type="EMBL" id="KAK0628095.1"/>
    </source>
</evidence>
<comment type="caution">
    <text evidence="2">The sequence shown here is derived from an EMBL/GenBank/DDBJ whole genome shotgun (WGS) entry which is preliminary data.</text>
</comment>
<name>A0AA39X7A3_9PEZI</name>
<keyword evidence="3" id="KW-1185">Reference proteome</keyword>
<gene>
    <name evidence="2" type="ORF">DIS24_g10807</name>
</gene>
<proteinExistence type="predicted"/>